<dbReference type="Proteomes" id="UP000000763">
    <property type="component" value="Chromosome 2"/>
</dbReference>
<evidence type="ECO:0000313" key="3">
    <source>
        <dbReference type="Proteomes" id="UP000000763"/>
    </source>
</evidence>
<proteinExistence type="predicted"/>
<dbReference type="AlphaFoldDB" id="C7IZ52"/>
<reference evidence="2 3" key="1">
    <citation type="journal article" date="2005" name="Nature">
        <title>The map-based sequence of the rice genome.</title>
        <authorList>
            <consortium name="International rice genome sequencing project (IRGSP)"/>
            <person name="Matsumoto T."/>
            <person name="Wu J."/>
            <person name="Kanamori H."/>
            <person name="Katayose Y."/>
            <person name="Fujisawa M."/>
            <person name="Namiki N."/>
            <person name="Mizuno H."/>
            <person name="Yamamoto K."/>
            <person name="Antonio B.A."/>
            <person name="Baba T."/>
            <person name="Sakata K."/>
            <person name="Nagamura Y."/>
            <person name="Aoki H."/>
            <person name="Arikawa K."/>
            <person name="Arita K."/>
            <person name="Bito T."/>
            <person name="Chiden Y."/>
            <person name="Fujitsuka N."/>
            <person name="Fukunaka R."/>
            <person name="Hamada M."/>
            <person name="Harada C."/>
            <person name="Hayashi A."/>
            <person name="Hijishita S."/>
            <person name="Honda M."/>
            <person name="Hosokawa S."/>
            <person name="Ichikawa Y."/>
            <person name="Idonuma A."/>
            <person name="Iijima M."/>
            <person name="Ikeda M."/>
            <person name="Ikeno M."/>
            <person name="Ito K."/>
            <person name="Ito S."/>
            <person name="Ito T."/>
            <person name="Ito Y."/>
            <person name="Ito Y."/>
            <person name="Iwabuchi A."/>
            <person name="Kamiya K."/>
            <person name="Karasawa W."/>
            <person name="Kurita K."/>
            <person name="Katagiri S."/>
            <person name="Kikuta A."/>
            <person name="Kobayashi H."/>
            <person name="Kobayashi N."/>
            <person name="Machita K."/>
            <person name="Maehara T."/>
            <person name="Masukawa M."/>
            <person name="Mizubayashi T."/>
            <person name="Mukai Y."/>
            <person name="Nagasaki H."/>
            <person name="Nagata Y."/>
            <person name="Naito S."/>
            <person name="Nakashima M."/>
            <person name="Nakama Y."/>
            <person name="Nakamichi Y."/>
            <person name="Nakamura M."/>
            <person name="Meguro A."/>
            <person name="Negishi M."/>
            <person name="Ohta I."/>
            <person name="Ohta T."/>
            <person name="Okamoto M."/>
            <person name="Ono N."/>
            <person name="Saji S."/>
            <person name="Sakaguchi M."/>
            <person name="Sakai K."/>
            <person name="Shibata M."/>
            <person name="Shimokawa T."/>
            <person name="Song J."/>
            <person name="Takazaki Y."/>
            <person name="Terasawa K."/>
            <person name="Tsugane M."/>
            <person name="Tsuji K."/>
            <person name="Ueda S."/>
            <person name="Waki K."/>
            <person name="Yamagata H."/>
            <person name="Yamamoto M."/>
            <person name="Yamamoto S."/>
            <person name="Yamane H."/>
            <person name="Yoshiki S."/>
            <person name="Yoshihara R."/>
            <person name="Yukawa K."/>
            <person name="Zhong H."/>
            <person name="Yano M."/>
            <person name="Yuan Q."/>
            <person name="Ouyang S."/>
            <person name="Liu J."/>
            <person name="Jones K.M."/>
            <person name="Gansberger K."/>
            <person name="Moffat K."/>
            <person name="Hill J."/>
            <person name="Bera J."/>
            <person name="Fadrosh D."/>
            <person name="Jin S."/>
            <person name="Johri S."/>
            <person name="Kim M."/>
            <person name="Overton L."/>
            <person name="Reardon M."/>
            <person name="Tsitrin T."/>
            <person name="Vuong H."/>
            <person name="Weaver B."/>
            <person name="Ciecko A."/>
            <person name="Tallon L."/>
            <person name="Jackson J."/>
            <person name="Pai G."/>
            <person name="Aken S.V."/>
            <person name="Utterback T."/>
            <person name="Reidmuller S."/>
            <person name="Feldblyum T."/>
            <person name="Hsiao J."/>
            <person name="Zismann V."/>
            <person name="Iobst S."/>
            <person name="de Vazeille A.R."/>
            <person name="Buell C.R."/>
            <person name="Ying K."/>
            <person name="Li Y."/>
            <person name="Lu T."/>
            <person name="Huang Y."/>
            <person name="Zhao Q."/>
            <person name="Feng Q."/>
            <person name="Zhang L."/>
            <person name="Zhu J."/>
            <person name="Weng Q."/>
            <person name="Mu J."/>
            <person name="Lu Y."/>
            <person name="Fan D."/>
            <person name="Liu Y."/>
            <person name="Guan J."/>
            <person name="Zhang Y."/>
            <person name="Yu S."/>
            <person name="Liu X."/>
            <person name="Zhang Y."/>
            <person name="Hong G."/>
            <person name="Han B."/>
            <person name="Choisne N."/>
            <person name="Demange N."/>
            <person name="Orjeda G."/>
            <person name="Samain S."/>
            <person name="Cattolico L."/>
            <person name="Pelletier E."/>
            <person name="Couloux A."/>
            <person name="Segurens B."/>
            <person name="Wincker P."/>
            <person name="D'Hont A."/>
            <person name="Scarpelli C."/>
            <person name="Weissenbach J."/>
            <person name="Salanoubat M."/>
            <person name="Quetier F."/>
            <person name="Yu Y."/>
            <person name="Kim H.R."/>
            <person name="Rambo T."/>
            <person name="Currie J."/>
            <person name="Collura K."/>
            <person name="Luo M."/>
            <person name="Yang T."/>
            <person name="Ammiraju J.S.S."/>
            <person name="Engler F."/>
            <person name="Soderlund C."/>
            <person name="Wing R.A."/>
            <person name="Palmer L.E."/>
            <person name="de la Bastide M."/>
            <person name="Spiegel L."/>
            <person name="Nascimento L."/>
            <person name="Zutavern T."/>
            <person name="O'Shaughnessy A."/>
            <person name="Dike S."/>
            <person name="Dedhia N."/>
            <person name="Preston R."/>
            <person name="Balija V."/>
            <person name="McCombie W.R."/>
            <person name="Chow T."/>
            <person name="Chen H."/>
            <person name="Chung M."/>
            <person name="Chen C."/>
            <person name="Shaw J."/>
            <person name="Wu H."/>
            <person name="Hsiao K."/>
            <person name="Chao Y."/>
            <person name="Chu M."/>
            <person name="Cheng C."/>
            <person name="Hour A."/>
            <person name="Lee P."/>
            <person name="Lin S."/>
            <person name="Lin Y."/>
            <person name="Liou J."/>
            <person name="Liu S."/>
            <person name="Hsing Y."/>
            <person name="Raghuvanshi S."/>
            <person name="Mohanty A."/>
            <person name="Bharti A.K."/>
            <person name="Gaur A."/>
            <person name="Gupta V."/>
            <person name="Kumar D."/>
            <person name="Ravi V."/>
            <person name="Vij S."/>
            <person name="Kapur A."/>
            <person name="Khurana P."/>
            <person name="Khurana P."/>
            <person name="Khurana J.P."/>
            <person name="Tyagi A.K."/>
            <person name="Gaikwad K."/>
            <person name="Singh A."/>
            <person name="Dalal V."/>
            <person name="Srivastava S."/>
            <person name="Dixit A."/>
            <person name="Pal A.K."/>
            <person name="Ghazi I.A."/>
            <person name="Yadav M."/>
            <person name="Pandit A."/>
            <person name="Bhargava A."/>
            <person name="Sureshbabu K."/>
            <person name="Batra K."/>
            <person name="Sharma T.R."/>
            <person name="Mohapatra T."/>
            <person name="Singh N.K."/>
            <person name="Messing J."/>
            <person name="Nelson A.B."/>
            <person name="Fuks G."/>
            <person name="Kavchok S."/>
            <person name="Keizer G."/>
            <person name="Linton E."/>
            <person name="Llaca V."/>
            <person name="Song R."/>
            <person name="Tanyolac B."/>
            <person name="Young S."/>
            <person name="Ho-Il K."/>
            <person name="Hahn J.H."/>
            <person name="Sangsakoo G."/>
            <person name="Vanavichit A."/>
            <person name="de Mattos Luiz.A.T."/>
            <person name="Zimmer P.D."/>
            <person name="Malone G."/>
            <person name="Dellagostin O."/>
            <person name="de Oliveira A.C."/>
            <person name="Bevan M."/>
            <person name="Bancroft I."/>
            <person name="Minx P."/>
            <person name="Cordum H."/>
            <person name="Wilson R."/>
            <person name="Cheng Z."/>
            <person name="Jin W."/>
            <person name="Jiang J."/>
            <person name="Leong S.A."/>
            <person name="Iwama H."/>
            <person name="Gojobori T."/>
            <person name="Itoh T."/>
            <person name="Niimura Y."/>
            <person name="Fujii Y."/>
            <person name="Habara T."/>
            <person name="Sakai H."/>
            <person name="Sato Y."/>
            <person name="Wilson G."/>
            <person name="Kumar K."/>
            <person name="McCouch S."/>
            <person name="Juretic N."/>
            <person name="Hoen D."/>
            <person name="Wright S."/>
            <person name="Bruskiewich R."/>
            <person name="Bureau T."/>
            <person name="Miyao A."/>
            <person name="Hirochika H."/>
            <person name="Nishikawa T."/>
            <person name="Kadowaki K."/>
            <person name="Sugiura M."/>
            <person name="Burr B."/>
            <person name="Sasaki T."/>
        </authorList>
    </citation>
    <scope>NUCLEOTIDE SEQUENCE [LARGE SCALE GENOMIC DNA]</scope>
    <source>
        <strain evidence="3">cv. Nipponbare</strain>
    </source>
</reference>
<sequence>MDGLTRLDSVVIPIGEESVALLVRPVEVQVGLEPLGVPDEVAGDEVHVLLAGGGLGREHADLAGDDVDELVHVPVPGHPAPPARPPRGPRLHRPQRLRPLPRRRAALHPHLVYLLQRPPTHHRHVPGCCRCRCGASC</sequence>
<protein>
    <submittedName>
        <fullName evidence="2">Os02g0784901 protein</fullName>
    </submittedName>
</protein>
<organism evidence="2 3">
    <name type="scientific">Oryza sativa subsp. japonica</name>
    <name type="common">Rice</name>
    <dbReference type="NCBI Taxonomy" id="39947"/>
    <lineage>
        <taxon>Eukaryota</taxon>
        <taxon>Viridiplantae</taxon>
        <taxon>Streptophyta</taxon>
        <taxon>Embryophyta</taxon>
        <taxon>Tracheophyta</taxon>
        <taxon>Spermatophyta</taxon>
        <taxon>Magnoliopsida</taxon>
        <taxon>Liliopsida</taxon>
        <taxon>Poales</taxon>
        <taxon>Poaceae</taxon>
        <taxon>BOP clade</taxon>
        <taxon>Oryzoideae</taxon>
        <taxon>Oryzeae</taxon>
        <taxon>Oryzinae</taxon>
        <taxon>Oryza</taxon>
        <taxon>Oryza sativa</taxon>
    </lineage>
</organism>
<evidence type="ECO:0000256" key="1">
    <source>
        <dbReference type="SAM" id="MobiDB-lite"/>
    </source>
</evidence>
<dbReference type="KEGG" id="dosa:Os02g0784901"/>
<evidence type="ECO:0000313" key="2">
    <source>
        <dbReference type="EMBL" id="BAH91904.1"/>
    </source>
</evidence>
<reference evidence="3" key="2">
    <citation type="journal article" date="2008" name="Nucleic Acids Res.">
        <title>The rice annotation project database (RAP-DB): 2008 update.</title>
        <authorList>
            <consortium name="The rice annotation project (RAP)"/>
        </authorList>
    </citation>
    <scope>GENOME REANNOTATION</scope>
    <source>
        <strain evidence="3">cv. Nipponbare</strain>
    </source>
</reference>
<gene>
    <name evidence="2" type="ordered locus">Os02g0784901</name>
</gene>
<dbReference type="EMBL" id="AP008208">
    <property type="protein sequence ID" value="BAH91904.1"/>
    <property type="molecule type" value="Genomic_DNA"/>
</dbReference>
<feature type="compositionally biased region" description="Pro residues" evidence="1">
    <location>
        <begin position="76"/>
        <end position="86"/>
    </location>
</feature>
<name>C7IZ52_ORYSJ</name>
<accession>C7IZ52</accession>
<feature type="region of interest" description="Disordered" evidence="1">
    <location>
        <begin position="75"/>
        <end position="95"/>
    </location>
</feature>